<reference evidence="2" key="1">
    <citation type="submission" date="2018-01" db="EMBL/GenBank/DDBJ databases">
        <title>An insight into the sialome of Amazonian anophelines.</title>
        <authorList>
            <person name="Ribeiro J.M."/>
            <person name="Scarpassa V."/>
            <person name="Calvo E."/>
        </authorList>
    </citation>
    <scope>NUCLEOTIDE SEQUENCE</scope>
</reference>
<dbReference type="AlphaFoldDB" id="A0A2M4DP74"/>
<feature type="transmembrane region" description="Helical" evidence="1">
    <location>
        <begin position="6"/>
        <end position="31"/>
    </location>
</feature>
<keyword evidence="1" id="KW-0472">Membrane</keyword>
<keyword evidence="1" id="KW-1133">Transmembrane helix</keyword>
<sequence length="83" mass="9308">MRNHHLLLLLLVFFLPCLFRIFVLLLLHLLLGRTSGSVRSGPMAGPHRTHREFGEGETIAFGPSFTHLTPPHLTPWPCYGGHA</sequence>
<dbReference type="EMBL" id="GGFL01015195">
    <property type="protein sequence ID" value="MBW79373.1"/>
    <property type="molecule type" value="Transcribed_RNA"/>
</dbReference>
<evidence type="ECO:0000256" key="1">
    <source>
        <dbReference type="SAM" id="Phobius"/>
    </source>
</evidence>
<organism evidence="2">
    <name type="scientific">Anopheles darlingi</name>
    <name type="common">Mosquito</name>
    <dbReference type="NCBI Taxonomy" id="43151"/>
    <lineage>
        <taxon>Eukaryota</taxon>
        <taxon>Metazoa</taxon>
        <taxon>Ecdysozoa</taxon>
        <taxon>Arthropoda</taxon>
        <taxon>Hexapoda</taxon>
        <taxon>Insecta</taxon>
        <taxon>Pterygota</taxon>
        <taxon>Neoptera</taxon>
        <taxon>Endopterygota</taxon>
        <taxon>Diptera</taxon>
        <taxon>Nematocera</taxon>
        <taxon>Culicoidea</taxon>
        <taxon>Culicidae</taxon>
        <taxon>Anophelinae</taxon>
        <taxon>Anopheles</taxon>
    </lineage>
</organism>
<accession>A0A2M4DP74</accession>
<proteinExistence type="predicted"/>
<evidence type="ECO:0000313" key="2">
    <source>
        <dbReference type="EMBL" id="MBW79373.1"/>
    </source>
</evidence>
<name>A0A2M4DP74_ANODA</name>
<protein>
    <submittedName>
        <fullName evidence="2">Putative secreted protein</fullName>
    </submittedName>
</protein>
<keyword evidence="1" id="KW-0812">Transmembrane</keyword>